<dbReference type="Ensembl" id="ENSAPOT00000026615.1">
    <property type="protein sequence ID" value="ENSAPOP00000017372.1"/>
    <property type="gene ID" value="ENSAPOG00000000584.1"/>
</dbReference>
<accession>A0A3Q1FNZ4</accession>
<dbReference type="STRING" id="80966.ENSAPOP00000017372"/>
<evidence type="ECO:0000313" key="2">
    <source>
        <dbReference type="Proteomes" id="UP000257200"/>
    </source>
</evidence>
<dbReference type="AlphaFoldDB" id="A0A3Q1FNZ4"/>
<sequence>MAKKIMKSTQVANTPLVKILDLLPPWTQHRMGKPTVPSSAIRWSGGVGTKSPLIPLLPTPSVGVLCRQYGDLPPLTLETIKDRILYCYINKLYLLGVDVGNINGHLENILNRQSWKKIIRPPLPPCFVHFNAWYN</sequence>
<reference evidence="1" key="1">
    <citation type="submission" date="2025-08" db="UniProtKB">
        <authorList>
            <consortium name="Ensembl"/>
        </authorList>
    </citation>
    <scope>IDENTIFICATION</scope>
</reference>
<keyword evidence="2" id="KW-1185">Reference proteome</keyword>
<protein>
    <submittedName>
        <fullName evidence="1">Uncharacterized protein</fullName>
    </submittedName>
</protein>
<name>A0A3Q1FNZ4_9TELE</name>
<organism evidence="1 2">
    <name type="scientific">Acanthochromis polyacanthus</name>
    <name type="common">spiny chromis</name>
    <dbReference type="NCBI Taxonomy" id="80966"/>
    <lineage>
        <taxon>Eukaryota</taxon>
        <taxon>Metazoa</taxon>
        <taxon>Chordata</taxon>
        <taxon>Craniata</taxon>
        <taxon>Vertebrata</taxon>
        <taxon>Euteleostomi</taxon>
        <taxon>Actinopterygii</taxon>
        <taxon>Neopterygii</taxon>
        <taxon>Teleostei</taxon>
        <taxon>Neoteleostei</taxon>
        <taxon>Acanthomorphata</taxon>
        <taxon>Ovalentaria</taxon>
        <taxon>Pomacentridae</taxon>
        <taxon>Acanthochromis</taxon>
    </lineage>
</organism>
<reference evidence="1" key="2">
    <citation type="submission" date="2025-09" db="UniProtKB">
        <authorList>
            <consortium name="Ensembl"/>
        </authorList>
    </citation>
    <scope>IDENTIFICATION</scope>
</reference>
<evidence type="ECO:0000313" key="1">
    <source>
        <dbReference type="Ensembl" id="ENSAPOP00000017372.1"/>
    </source>
</evidence>
<dbReference type="InParanoid" id="A0A3Q1FNZ4"/>
<dbReference type="Proteomes" id="UP000257200">
    <property type="component" value="Unplaced"/>
</dbReference>
<proteinExistence type="predicted"/>